<evidence type="ECO:0000256" key="1">
    <source>
        <dbReference type="SAM" id="MobiDB-lite"/>
    </source>
</evidence>
<gene>
    <name evidence="3" type="ORF">TUM4630_18930</name>
</gene>
<feature type="region of interest" description="Disordered" evidence="1">
    <location>
        <begin position="151"/>
        <end position="171"/>
    </location>
</feature>
<name>A0ABQ4PHM2_9GAMM</name>
<protein>
    <recommendedName>
        <fullName evidence="2">Sulfatase N-terminal domain-containing protein</fullName>
    </recommendedName>
</protein>
<evidence type="ECO:0000313" key="3">
    <source>
        <dbReference type="EMBL" id="GIU46918.1"/>
    </source>
</evidence>
<dbReference type="InterPro" id="IPR017850">
    <property type="entry name" value="Alkaline_phosphatase_core_sf"/>
</dbReference>
<evidence type="ECO:0000259" key="2">
    <source>
        <dbReference type="Pfam" id="PF00884"/>
    </source>
</evidence>
<organism evidence="3 4">
    <name type="scientific">Shewanella algidipiscicola</name>
    <dbReference type="NCBI Taxonomy" id="614070"/>
    <lineage>
        <taxon>Bacteria</taxon>
        <taxon>Pseudomonadati</taxon>
        <taxon>Pseudomonadota</taxon>
        <taxon>Gammaproteobacteria</taxon>
        <taxon>Alteromonadales</taxon>
        <taxon>Shewanellaceae</taxon>
        <taxon>Shewanella</taxon>
    </lineage>
</organism>
<reference evidence="3 4" key="1">
    <citation type="submission" date="2021-05" db="EMBL/GenBank/DDBJ databases">
        <title>Molecular characterization for Shewanella algae harboring chromosomal blaOXA-55-like strains isolated from clinical and environment sample.</title>
        <authorList>
            <person name="Ohama Y."/>
            <person name="Aoki K."/>
            <person name="Harada S."/>
            <person name="Moriya K."/>
            <person name="Ishii Y."/>
            <person name="Tateda K."/>
        </authorList>
    </citation>
    <scope>NUCLEOTIDE SEQUENCE [LARGE SCALE GENOMIC DNA]</scope>
    <source>
        <strain evidence="3 4">LMG 23746</strain>
    </source>
</reference>
<dbReference type="InterPro" id="IPR052701">
    <property type="entry name" value="GAG_Ulvan_Degrading_Sulfatases"/>
</dbReference>
<dbReference type="SUPFAM" id="SSF53649">
    <property type="entry name" value="Alkaline phosphatase-like"/>
    <property type="match status" value="1"/>
</dbReference>
<dbReference type="Proteomes" id="UP000761574">
    <property type="component" value="Unassembled WGS sequence"/>
</dbReference>
<dbReference type="Gene3D" id="3.40.720.10">
    <property type="entry name" value="Alkaline Phosphatase, subunit A"/>
    <property type="match status" value="1"/>
</dbReference>
<accession>A0ABQ4PHM2</accession>
<feature type="domain" description="Sulfatase N-terminal" evidence="2">
    <location>
        <begin position="1"/>
        <end position="301"/>
    </location>
</feature>
<keyword evidence="4" id="KW-1185">Reference proteome</keyword>
<proteinExistence type="predicted"/>
<dbReference type="EMBL" id="BPFB01000019">
    <property type="protein sequence ID" value="GIU46918.1"/>
    <property type="molecule type" value="Genomic_DNA"/>
</dbReference>
<dbReference type="Pfam" id="PF00884">
    <property type="entry name" value="Sulfatase"/>
    <property type="match status" value="1"/>
</dbReference>
<dbReference type="PANTHER" id="PTHR43751:SF3">
    <property type="entry name" value="SULFATASE N-TERMINAL DOMAIN-CONTAINING PROTEIN"/>
    <property type="match status" value="1"/>
</dbReference>
<sequence>MSVYGYERATTPFMDSIANESVIYFNHWTNSSKTTGSIGSLLSGKYPTRTKVIFRPDTFTGEDMFQHLPGILKQLGYFNIDITMRHYIDPDDLKLRNSFDYANDRYITTISDSFNHAYLRSWPATVQFIEENGQRLQQRLTHLLTDSSMVNPHKQVNQGHSLRPQSSDQGRMEQLKQQLMTAPRPFFANIHLLGPHGNRFIYEQPIFTADKHQPLPWQVDHYDNAIFQWDSYSRDIYRLLEASGELENTLLVFNSDHGWRHHINETLPLIIRYPNQTRTGVVTQASQRLDIAPTVLGYLGITPPTWMDGHDLNARSDNDYPIFIVTSARLQASNAGDWKIAAKLTPPFYSLGTMSMLYCGVLYSIDVNDILQPRLSYQEVENKKSSCTASSLTPRSAYKKIISHLQHMGYDTGSVFEHVADETRDKQYSVRVE</sequence>
<dbReference type="InterPro" id="IPR000917">
    <property type="entry name" value="Sulfatase_N"/>
</dbReference>
<dbReference type="PANTHER" id="PTHR43751">
    <property type="entry name" value="SULFATASE"/>
    <property type="match status" value="1"/>
</dbReference>
<comment type="caution">
    <text evidence="3">The sequence shown here is derived from an EMBL/GenBank/DDBJ whole genome shotgun (WGS) entry which is preliminary data.</text>
</comment>
<evidence type="ECO:0000313" key="4">
    <source>
        <dbReference type="Proteomes" id="UP000761574"/>
    </source>
</evidence>